<accession>A0ABR8PLT7</accession>
<protein>
    <recommendedName>
        <fullName evidence="3">Group-specific protein</fullName>
    </recommendedName>
</protein>
<keyword evidence="2" id="KW-1185">Reference proteome</keyword>
<proteinExistence type="predicted"/>
<dbReference type="Proteomes" id="UP000659496">
    <property type="component" value="Unassembled WGS sequence"/>
</dbReference>
<evidence type="ECO:0000313" key="2">
    <source>
        <dbReference type="Proteomes" id="UP000659496"/>
    </source>
</evidence>
<organism evidence="1 2">
    <name type="scientific">Sporosarcina gallistercoris</name>
    <dbReference type="NCBI Taxonomy" id="2762245"/>
    <lineage>
        <taxon>Bacteria</taxon>
        <taxon>Bacillati</taxon>
        <taxon>Bacillota</taxon>
        <taxon>Bacilli</taxon>
        <taxon>Bacillales</taxon>
        <taxon>Caryophanaceae</taxon>
        <taxon>Sporosarcina</taxon>
    </lineage>
</organism>
<comment type="caution">
    <text evidence="1">The sequence shown here is derived from an EMBL/GenBank/DDBJ whole genome shotgun (WGS) entry which is preliminary data.</text>
</comment>
<name>A0ABR8PLT7_9BACL</name>
<evidence type="ECO:0000313" key="1">
    <source>
        <dbReference type="EMBL" id="MBD7909152.1"/>
    </source>
</evidence>
<reference evidence="1 2" key="1">
    <citation type="submission" date="2020-08" db="EMBL/GenBank/DDBJ databases">
        <title>A Genomic Blueprint of the Chicken Gut Microbiome.</title>
        <authorList>
            <person name="Gilroy R."/>
            <person name="Ravi A."/>
            <person name="Getino M."/>
            <person name="Pursley I."/>
            <person name="Horton D.L."/>
            <person name="Alikhan N.-F."/>
            <person name="Baker D."/>
            <person name="Gharbi K."/>
            <person name="Hall N."/>
            <person name="Watson M."/>
            <person name="Adriaenssens E.M."/>
            <person name="Foster-Nyarko E."/>
            <person name="Jarju S."/>
            <person name="Secka A."/>
            <person name="Antonio M."/>
            <person name="Oren A."/>
            <person name="Chaudhuri R."/>
            <person name="La Ragione R.M."/>
            <person name="Hildebrand F."/>
            <person name="Pallen M.J."/>
        </authorList>
    </citation>
    <scope>NUCLEOTIDE SEQUENCE [LARGE SCALE GENOMIC DNA]</scope>
    <source>
        <strain evidence="1 2">Sa3CUA8</strain>
    </source>
</reference>
<gene>
    <name evidence="1" type="ORF">H9659_12525</name>
</gene>
<sequence>MFKSLSPNLKSSITRSITQTFEQYMTEIEWDPDRYDMTDFMKRWSEYITEKALWYEKIPDDVKYATQFHEEIASRINEVIQKVLSEPPSEEQIATIQQMQEKLNTQYVYECKAEATFVEAELKKRYNA</sequence>
<dbReference type="RefSeq" id="WP_191691067.1">
    <property type="nucleotide sequence ID" value="NZ_JACSQY010000010.1"/>
</dbReference>
<dbReference type="EMBL" id="JACSQY010000010">
    <property type="protein sequence ID" value="MBD7909152.1"/>
    <property type="molecule type" value="Genomic_DNA"/>
</dbReference>
<evidence type="ECO:0008006" key="3">
    <source>
        <dbReference type="Google" id="ProtNLM"/>
    </source>
</evidence>